<evidence type="ECO:0000256" key="2">
    <source>
        <dbReference type="ARBA" id="ARBA00022801"/>
    </source>
</evidence>
<protein>
    <submittedName>
        <fullName evidence="4">ADP-ribose pyrophosphatase YjhB (NUDIX family)</fullName>
    </submittedName>
</protein>
<proteinExistence type="predicted"/>
<dbReference type="PANTHER" id="PTHR43046:SF14">
    <property type="entry name" value="MUTT_NUDIX FAMILY PROTEIN"/>
    <property type="match status" value="1"/>
</dbReference>
<accession>A0ABS5AA93</accession>
<dbReference type="RefSeq" id="WP_209706806.1">
    <property type="nucleotide sequence ID" value="NZ_JAGIOO010000001.1"/>
</dbReference>
<dbReference type="PROSITE" id="PS51462">
    <property type="entry name" value="NUDIX"/>
    <property type="match status" value="1"/>
</dbReference>
<keyword evidence="5" id="KW-1185">Reference proteome</keyword>
<gene>
    <name evidence="4" type="ORF">JOF53_002381</name>
</gene>
<dbReference type="SUPFAM" id="SSF55811">
    <property type="entry name" value="Nudix"/>
    <property type="match status" value="1"/>
</dbReference>
<dbReference type="PANTHER" id="PTHR43046">
    <property type="entry name" value="GDP-MANNOSE MANNOSYL HYDROLASE"/>
    <property type="match status" value="1"/>
</dbReference>
<dbReference type="Proteomes" id="UP001519363">
    <property type="component" value="Unassembled WGS sequence"/>
</dbReference>
<sequence length="146" mass="16153">MPEEDEMPLSREEFDAVYGRVPRLNVEVVLRTPDGVVLTLRDIEPCKGQWHLPGGTVRFGETLVAAVRRVARAELGVEVEVGELLGYIEYPLMHANGYRGWPVGFAFQATHRSGELTGSAAGEQVGCFAEPPENTITEQAEFLRKL</sequence>
<comment type="caution">
    <text evidence="4">The sequence shown here is derived from an EMBL/GenBank/DDBJ whole genome shotgun (WGS) entry which is preliminary data.</text>
</comment>
<evidence type="ECO:0000313" key="5">
    <source>
        <dbReference type="Proteomes" id="UP001519363"/>
    </source>
</evidence>
<organism evidence="4 5">
    <name type="scientific">Crossiella equi</name>
    <dbReference type="NCBI Taxonomy" id="130796"/>
    <lineage>
        <taxon>Bacteria</taxon>
        <taxon>Bacillati</taxon>
        <taxon>Actinomycetota</taxon>
        <taxon>Actinomycetes</taxon>
        <taxon>Pseudonocardiales</taxon>
        <taxon>Pseudonocardiaceae</taxon>
        <taxon>Crossiella</taxon>
    </lineage>
</organism>
<evidence type="ECO:0000256" key="1">
    <source>
        <dbReference type="ARBA" id="ARBA00001946"/>
    </source>
</evidence>
<evidence type="ECO:0000259" key="3">
    <source>
        <dbReference type="PROSITE" id="PS51462"/>
    </source>
</evidence>
<dbReference type="InterPro" id="IPR000086">
    <property type="entry name" value="NUDIX_hydrolase_dom"/>
</dbReference>
<dbReference type="InterPro" id="IPR015797">
    <property type="entry name" value="NUDIX_hydrolase-like_dom_sf"/>
</dbReference>
<keyword evidence="2" id="KW-0378">Hydrolase</keyword>
<name>A0ABS5AA93_9PSEU</name>
<dbReference type="Gene3D" id="3.90.79.10">
    <property type="entry name" value="Nucleoside Triphosphate Pyrophosphohydrolase"/>
    <property type="match status" value="1"/>
</dbReference>
<evidence type="ECO:0000313" key="4">
    <source>
        <dbReference type="EMBL" id="MBP2473509.1"/>
    </source>
</evidence>
<comment type="cofactor">
    <cofactor evidence="1">
        <name>Mg(2+)</name>
        <dbReference type="ChEBI" id="CHEBI:18420"/>
    </cofactor>
</comment>
<dbReference type="Pfam" id="PF00293">
    <property type="entry name" value="NUDIX"/>
    <property type="match status" value="1"/>
</dbReference>
<feature type="domain" description="Nudix hydrolase" evidence="3">
    <location>
        <begin position="21"/>
        <end position="146"/>
    </location>
</feature>
<reference evidence="4 5" key="1">
    <citation type="submission" date="2021-03" db="EMBL/GenBank/DDBJ databases">
        <title>Sequencing the genomes of 1000 actinobacteria strains.</title>
        <authorList>
            <person name="Klenk H.-P."/>
        </authorList>
    </citation>
    <scope>NUCLEOTIDE SEQUENCE [LARGE SCALE GENOMIC DNA]</scope>
    <source>
        <strain evidence="4 5">DSM 44580</strain>
    </source>
</reference>
<dbReference type="EMBL" id="JAGIOO010000001">
    <property type="protein sequence ID" value="MBP2473509.1"/>
    <property type="molecule type" value="Genomic_DNA"/>
</dbReference>